<feature type="domain" description="Nephrocystin 3-like N-terminal" evidence="4">
    <location>
        <begin position="231"/>
        <end position="400"/>
    </location>
</feature>
<dbReference type="Pfam" id="PF12796">
    <property type="entry name" value="Ank_2"/>
    <property type="match status" value="1"/>
</dbReference>
<dbReference type="SUPFAM" id="SSF52540">
    <property type="entry name" value="P-loop containing nucleoside triphosphate hydrolases"/>
    <property type="match status" value="1"/>
</dbReference>
<evidence type="ECO:0000256" key="3">
    <source>
        <dbReference type="SAM" id="MobiDB-lite"/>
    </source>
</evidence>
<accession>A0A9P6VFI6</accession>
<keyword evidence="2" id="KW-0040">ANK repeat</keyword>
<evidence type="ECO:0000313" key="6">
    <source>
        <dbReference type="Proteomes" id="UP000785200"/>
    </source>
</evidence>
<comment type="caution">
    <text evidence="5">The sequence shown here is derived from an EMBL/GenBank/DDBJ whole genome shotgun (WGS) entry which is preliminary data.</text>
</comment>
<keyword evidence="1" id="KW-0677">Repeat</keyword>
<evidence type="ECO:0000256" key="1">
    <source>
        <dbReference type="ARBA" id="ARBA00022737"/>
    </source>
</evidence>
<dbReference type="PANTHER" id="PTHR10039:SF16">
    <property type="entry name" value="GPI INOSITOL-DEACYLASE"/>
    <property type="match status" value="1"/>
</dbReference>
<feature type="repeat" description="ANK" evidence="2">
    <location>
        <begin position="742"/>
        <end position="774"/>
    </location>
</feature>
<reference evidence="5" key="1">
    <citation type="submission" date="2019-07" db="EMBL/GenBank/DDBJ databases">
        <title>Hyphodiscus hymeniophilus genome sequencing and assembly.</title>
        <authorList>
            <person name="Kramer G."/>
            <person name="Nodwell J."/>
        </authorList>
    </citation>
    <scope>NUCLEOTIDE SEQUENCE</scope>
    <source>
        <strain evidence="5">ATCC 34498</strain>
    </source>
</reference>
<sequence>MFSSSHGPLRQKGPVPDKAPRADTTQSHTYRRRSHAAIAVAKGCVACDKLQDALQGSIDIDPLLLVDWTRDSAWPGEHCIYDPAKPPHPNMDRYWPLESSCSSVDLKYKDNTATSYVILKPRNLEHEAFARRGAFTRKDHFRDHLWEYHKEDIGSMSRDRTKLGEKECLKTRQPSATARIMDSRWWRCPQCLARINIAKSIDDWRNFRRCPACSSARSNLDIDMQTRGYFGWILECDEYETWYFDQAGGCLWISGGPGTGKTTALAEISCYLEAQREPGEYIITCFLDPDVKGVNPSVAILGHIITKLLGRKPVDDSHKILEEKIEELMCARKSISTSAMTTIESAIRHSLGKHENLCIIIDGLDEYSQNVQDQTMLLQLVEQLSRPNTDHRIRCIASTRDVNVFEKRSFEGGKHVDLNAHTSHRVSLQRYVVDRLPCSTPGSKSEASKVLAECIARKAAGTFLWAHLVLEELRNGTHCIEENYYPDEIMSIIARWPSKLETLYAEMFGRIEKCHQNAALSMIRWVTFAAQPLHMQKLLGALYIESGLRDVQANITVMSGGLLLIEKDGLVRLVHSSLRAYLQTRMNQNWTDISNEAHEMMAHACLRGLTREALLQSLELIPRAHPRVSSTLYENTSQPHDFVQYAQAHWMFHYRLAEASSTFLAGLLHNSLEVNLGTTGDQLPGKREQAAYDTGQIESNDRVDLIDPQISGIMVAARFGFPKLAKLELEMGADASIRCGSEAVTPLIWAAMHGNNEVVELLIEYGANVEIATQSNDTALASAIVNGNIETAKLLLETRKTSTEYLVVRPTFVSSCVICGEPDIAFEFQKSQGKETCSQILTLEWQTAIIPWKPRQTSQNTKKCKPPDAGPAIRPASTLCLPSILFGHQERTCAEL</sequence>
<name>A0A9P6VFI6_9HELO</name>
<organism evidence="5 6">
    <name type="scientific">Hyphodiscus hymeniophilus</name>
    <dbReference type="NCBI Taxonomy" id="353542"/>
    <lineage>
        <taxon>Eukaryota</taxon>
        <taxon>Fungi</taxon>
        <taxon>Dikarya</taxon>
        <taxon>Ascomycota</taxon>
        <taxon>Pezizomycotina</taxon>
        <taxon>Leotiomycetes</taxon>
        <taxon>Helotiales</taxon>
        <taxon>Hyphodiscaceae</taxon>
        <taxon>Hyphodiscus</taxon>
    </lineage>
</organism>
<dbReference type="PROSITE" id="PS50297">
    <property type="entry name" value="ANK_REP_REGION"/>
    <property type="match status" value="1"/>
</dbReference>
<dbReference type="InterPro" id="IPR036770">
    <property type="entry name" value="Ankyrin_rpt-contain_sf"/>
</dbReference>
<dbReference type="PANTHER" id="PTHR10039">
    <property type="entry name" value="AMELOGENIN"/>
    <property type="match status" value="1"/>
</dbReference>
<dbReference type="SUPFAM" id="SSF48403">
    <property type="entry name" value="Ankyrin repeat"/>
    <property type="match status" value="1"/>
</dbReference>
<dbReference type="AlphaFoldDB" id="A0A9P6VFI6"/>
<proteinExistence type="predicted"/>
<dbReference type="SMART" id="SM00248">
    <property type="entry name" value="ANK"/>
    <property type="match status" value="3"/>
</dbReference>
<dbReference type="EMBL" id="VNKQ01000014">
    <property type="protein sequence ID" value="KAG0646882.1"/>
    <property type="molecule type" value="Genomic_DNA"/>
</dbReference>
<evidence type="ECO:0000313" key="5">
    <source>
        <dbReference type="EMBL" id="KAG0646882.1"/>
    </source>
</evidence>
<dbReference type="Pfam" id="PF24883">
    <property type="entry name" value="NPHP3_N"/>
    <property type="match status" value="1"/>
</dbReference>
<evidence type="ECO:0000256" key="2">
    <source>
        <dbReference type="PROSITE-ProRule" id="PRU00023"/>
    </source>
</evidence>
<dbReference type="Gene3D" id="3.40.50.300">
    <property type="entry name" value="P-loop containing nucleotide triphosphate hydrolases"/>
    <property type="match status" value="1"/>
</dbReference>
<evidence type="ECO:0000259" key="4">
    <source>
        <dbReference type="Pfam" id="PF24883"/>
    </source>
</evidence>
<dbReference type="OrthoDB" id="195446at2759"/>
<dbReference type="InterPro" id="IPR027417">
    <property type="entry name" value="P-loop_NTPase"/>
</dbReference>
<keyword evidence="6" id="KW-1185">Reference proteome</keyword>
<dbReference type="InterPro" id="IPR056884">
    <property type="entry name" value="NPHP3-like_N"/>
</dbReference>
<dbReference type="Gene3D" id="1.25.40.20">
    <property type="entry name" value="Ankyrin repeat-containing domain"/>
    <property type="match status" value="1"/>
</dbReference>
<dbReference type="PROSITE" id="PS50088">
    <property type="entry name" value="ANK_REPEAT"/>
    <property type="match status" value="1"/>
</dbReference>
<feature type="region of interest" description="Disordered" evidence="3">
    <location>
        <begin position="1"/>
        <end position="32"/>
    </location>
</feature>
<protein>
    <submittedName>
        <fullName evidence="5">Vegetative incompatibility HET-E-1</fullName>
    </submittedName>
</protein>
<dbReference type="InterPro" id="IPR002110">
    <property type="entry name" value="Ankyrin_rpt"/>
</dbReference>
<dbReference type="Proteomes" id="UP000785200">
    <property type="component" value="Unassembled WGS sequence"/>
</dbReference>
<gene>
    <name evidence="5" type="ORF">D0Z07_6463</name>
</gene>